<dbReference type="Proteomes" id="UP001168107">
    <property type="component" value="Unassembled WGS sequence"/>
</dbReference>
<reference evidence="2" key="1">
    <citation type="submission" date="2024-05" db="EMBL/GenBank/DDBJ databases">
        <title>WGS of Aeromonas isolates.</title>
        <authorList>
            <person name="Lee H."/>
        </authorList>
    </citation>
    <scope>NUCLEOTIDE SEQUENCE</scope>
    <source>
        <strain evidence="2">SU58-3</strain>
    </source>
</reference>
<proteinExistence type="predicted"/>
<evidence type="ECO:0000256" key="1">
    <source>
        <dbReference type="SAM" id="MobiDB-lite"/>
    </source>
</evidence>
<organism evidence="2 3">
    <name type="scientific">Aeromonas bestiarum</name>
    <dbReference type="NCBI Taxonomy" id="105751"/>
    <lineage>
        <taxon>Bacteria</taxon>
        <taxon>Pseudomonadati</taxon>
        <taxon>Pseudomonadota</taxon>
        <taxon>Gammaproteobacteria</taxon>
        <taxon>Aeromonadales</taxon>
        <taxon>Aeromonadaceae</taxon>
        <taxon>Aeromonas</taxon>
    </lineage>
</organism>
<protein>
    <submittedName>
        <fullName evidence="2">Uncharacterized protein</fullName>
    </submittedName>
</protein>
<dbReference type="RefSeq" id="WP_290017158.1">
    <property type="nucleotide sequence ID" value="NZ_JAOPLL010000001.1"/>
</dbReference>
<accession>A0ABT7PUP9</accession>
<dbReference type="EMBL" id="JAOPLL010000001">
    <property type="protein sequence ID" value="MDM5070817.1"/>
    <property type="molecule type" value="Genomic_DNA"/>
</dbReference>
<feature type="compositionally biased region" description="Low complexity" evidence="1">
    <location>
        <begin position="65"/>
        <end position="80"/>
    </location>
</feature>
<feature type="region of interest" description="Disordered" evidence="1">
    <location>
        <begin position="60"/>
        <end position="94"/>
    </location>
</feature>
<sequence length="94" mass="10256">MSETLHLEGDLYIETFTNNVSNGVIGPVDVNSLEVKPDSEKISIPSKRKLGQARETYLVPKPALSPSRPARSSRSCPPIRNGCHSVKLTSRQPA</sequence>
<keyword evidence="3" id="KW-1185">Reference proteome</keyword>
<gene>
    <name evidence="2" type="ORF">OB935_02975</name>
</gene>
<comment type="caution">
    <text evidence="2">The sequence shown here is derived from an EMBL/GenBank/DDBJ whole genome shotgun (WGS) entry which is preliminary data.</text>
</comment>
<name>A0ABT7PUP9_9GAMM</name>
<evidence type="ECO:0000313" key="3">
    <source>
        <dbReference type="Proteomes" id="UP001168107"/>
    </source>
</evidence>
<evidence type="ECO:0000313" key="2">
    <source>
        <dbReference type="EMBL" id="MDM5070817.1"/>
    </source>
</evidence>